<name>A0A2P2QJN4_RHIMU</name>
<dbReference type="EMBL" id="GGEC01086613">
    <property type="protein sequence ID" value="MBX67097.1"/>
    <property type="molecule type" value="Transcribed_RNA"/>
</dbReference>
<accession>A0A2P2QJN4</accession>
<protein>
    <submittedName>
        <fullName evidence="1">Uncharacterized protein</fullName>
    </submittedName>
</protein>
<organism evidence="1">
    <name type="scientific">Rhizophora mucronata</name>
    <name type="common">Asiatic mangrove</name>
    <dbReference type="NCBI Taxonomy" id="61149"/>
    <lineage>
        <taxon>Eukaryota</taxon>
        <taxon>Viridiplantae</taxon>
        <taxon>Streptophyta</taxon>
        <taxon>Embryophyta</taxon>
        <taxon>Tracheophyta</taxon>
        <taxon>Spermatophyta</taxon>
        <taxon>Magnoliopsida</taxon>
        <taxon>eudicotyledons</taxon>
        <taxon>Gunneridae</taxon>
        <taxon>Pentapetalae</taxon>
        <taxon>rosids</taxon>
        <taxon>fabids</taxon>
        <taxon>Malpighiales</taxon>
        <taxon>Rhizophoraceae</taxon>
        <taxon>Rhizophora</taxon>
    </lineage>
</organism>
<dbReference type="AlphaFoldDB" id="A0A2P2QJN4"/>
<evidence type="ECO:0000313" key="1">
    <source>
        <dbReference type="EMBL" id="MBX67097.1"/>
    </source>
</evidence>
<reference evidence="1" key="1">
    <citation type="submission" date="2018-02" db="EMBL/GenBank/DDBJ databases">
        <title>Rhizophora mucronata_Transcriptome.</title>
        <authorList>
            <person name="Meera S.P."/>
            <person name="Sreeshan A."/>
            <person name="Augustine A."/>
        </authorList>
    </citation>
    <scope>NUCLEOTIDE SEQUENCE</scope>
    <source>
        <tissue evidence="1">Leaf</tissue>
    </source>
</reference>
<proteinExistence type="predicted"/>
<sequence length="28" mass="3065">MDSSTTFTVIFLFDGGTTNPLISKSQRT</sequence>